<comment type="caution">
    <text evidence="2">The sequence shown here is derived from an EMBL/GenBank/DDBJ whole genome shotgun (WGS) entry which is preliminary data.</text>
</comment>
<name>A0A4V2PXM3_9SPHI</name>
<organism evidence="2 3">
    <name type="scientific">Albibacterium bauzanense</name>
    <dbReference type="NCBI Taxonomy" id="653929"/>
    <lineage>
        <taxon>Bacteria</taxon>
        <taxon>Pseudomonadati</taxon>
        <taxon>Bacteroidota</taxon>
        <taxon>Sphingobacteriia</taxon>
        <taxon>Sphingobacteriales</taxon>
        <taxon>Sphingobacteriaceae</taxon>
        <taxon>Albibacterium</taxon>
    </lineage>
</organism>
<evidence type="ECO:0000313" key="2">
    <source>
        <dbReference type="EMBL" id="TCK82701.1"/>
    </source>
</evidence>
<feature type="domain" description="DinB-like" evidence="1">
    <location>
        <begin position="11"/>
        <end position="143"/>
    </location>
</feature>
<dbReference type="InterPro" id="IPR034660">
    <property type="entry name" value="DinB/YfiT-like"/>
</dbReference>
<sequence length="151" mass="17346">MKNISFLINIRTTTLLAIQDLSPDQLNEIPSGFNNNIIWNAAHLVASEQRMLYSRSGQTPLVSSEFFDKYQKGTRPDGYVNEEEIEKIKKLLIYSIEKFEKDYKNNLFTSYDSWTTSYGNSISDLDDAITFLPFHEGLHLGCIKALKKLVK</sequence>
<dbReference type="InterPro" id="IPR024775">
    <property type="entry name" value="DinB-like"/>
</dbReference>
<evidence type="ECO:0000313" key="3">
    <source>
        <dbReference type="Proteomes" id="UP000294616"/>
    </source>
</evidence>
<dbReference type="Gene3D" id="1.20.120.450">
    <property type="entry name" value="dinb family like domain"/>
    <property type="match status" value="1"/>
</dbReference>
<dbReference type="OrthoDB" id="4295522at2"/>
<dbReference type="SUPFAM" id="SSF109854">
    <property type="entry name" value="DinB/YfiT-like putative metalloenzymes"/>
    <property type="match status" value="1"/>
</dbReference>
<dbReference type="Proteomes" id="UP000294616">
    <property type="component" value="Unassembled WGS sequence"/>
</dbReference>
<dbReference type="Pfam" id="PF12867">
    <property type="entry name" value="DinB_2"/>
    <property type="match status" value="1"/>
</dbReference>
<dbReference type="AlphaFoldDB" id="A0A4V2PXM3"/>
<accession>A0A4V2PXM3</accession>
<gene>
    <name evidence="2" type="ORF">C8N28_1285</name>
</gene>
<reference evidence="2 3" key="1">
    <citation type="submission" date="2019-03" db="EMBL/GenBank/DDBJ databases">
        <title>Genomic Encyclopedia of Archaeal and Bacterial Type Strains, Phase II (KMG-II): from individual species to whole genera.</title>
        <authorList>
            <person name="Goeker M."/>
        </authorList>
    </citation>
    <scope>NUCLEOTIDE SEQUENCE [LARGE SCALE GENOMIC DNA]</scope>
    <source>
        <strain evidence="2 3">DSM 22554</strain>
    </source>
</reference>
<protein>
    <submittedName>
        <fullName evidence="2">DinB family protein</fullName>
    </submittedName>
</protein>
<keyword evidence="3" id="KW-1185">Reference proteome</keyword>
<evidence type="ECO:0000259" key="1">
    <source>
        <dbReference type="Pfam" id="PF12867"/>
    </source>
</evidence>
<dbReference type="RefSeq" id="WP_132222759.1">
    <property type="nucleotide sequence ID" value="NZ_SMGO01000002.1"/>
</dbReference>
<dbReference type="EMBL" id="SMGO01000002">
    <property type="protein sequence ID" value="TCK82701.1"/>
    <property type="molecule type" value="Genomic_DNA"/>
</dbReference>
<proteinExistence type="predicted"/>